<sequence length="283" mass="31952">MVVAIRADLAQVTSENISQAQKEMNDNYPESNILYKELPYNIHEFIDFMYRPADPKVMKRALDEFAMVRKKTFVATPEYNMNKKEDTSDDFEENDDYNANYSDKKDDLSWEPIFVPLLGTGLLSEQEGLGHSSHAGPVRIGNFTHTIELLRRVEVEGLHGHISCIKVAIMKMIKMTHDDYVTFIIIIIISAVGRPLLDIGLPHRPPVASVGSGLHPPYTCGFNQVIRPSCWWTSYAALADPRPPLEKFSAPTAIRSPCYMARPLPLQRADSLGLDVTLQRYNA</sequence>
<reference evidence="1 2" key="1">
    <citation type="journal article" date="2022" name="Genome Biol. Evol.">
        <title>The Spruce Budworm Genome: Reconstructing the Evolutionary History of Antifreeze Proteins.</title>
        <authorList>
            <person name="Beliveau C."/>
            <person name="Gagne P."/>
            <person name="Picq S."/>
            <person name="Vernygora O."/>
            <person name="Keeling C.I."/>
            <person name="Pinkney K."/>
            <person name="Doucet D."/>
            <person name="Wen F."/>
            <person name="Johnston J.S."/>
            <person name="Maaroufi H."/>
            <person name="Boyle B."/>
            <person name="Laroche J."/>
            <person name="Dewar K."/>
            <person name="Juretic N."/>
            <person name="Blackburn G."/>
            <person name="Nisole A."/>
            <person name="Brunet B."/>
            <person name="Brandao M."/>
            <person name="Lumley L."/>
            <person name="Duan J."/>
            <person name="Quan G."/>
            <person name="Lucarotti C.J."/>
            <person name="Roe A.D."/>
            <person name="Sperling F.A.H."/>
            <person name="Levesque R.C."/>
            <person name="Cusson M."/>
        </authorList>
    </citation>
    <scope>NUCLEOTIDE SEQUENCE [LARGE SCALE GENOMIC DNA]</scope>
    <source>
        <strain evidence="1">Glfc:IPQL:Cfum</strain>
    </source>
</reference>
<accession>A0ACC0K4N4</accession>
<organism evidence="1 2">
    <name type="scientific">Choristoneura fumiferana</name>
    <name type="common">Spruce budworm moth</name>
    <name type="synonym">Archips fumiferana</name>
    <dbReference type="NCBI Taxonomy" id="7141"/>
    <lineage>
        <taxon>Eukaryota</taxon>
        <taxon>Metazoa</taxon>
        <taxon>Ecdysozoa</taxon>
        <taxon>Arthropoda</taxon>
        <taxon>Hexapoda</taxon>
        <taxon>Insecta</taxon>
        <taxon>Pterygota</taxon>
        <taxon>Neoptera</taxon>
        <taxon>Endopterygota</taxon>
        <taxon>Lepidoptera</taxon>
        <taxon>Glossata</taxon>
        <taxon>Ditrysia</taxon>
        <taxon>Tortricoidea</taxon>
        <taxon>Tortricidae</taxon>
        <taxon>Tortricinae</taxon>
        <taxon>Choristoneura</taxon>
    </lineage>
</organism>
<gene>
    <name evidence="1" type="ORF">MSG28_015921</name>
</gene>
<dbReference type="Proteomes" id="UP001064048">
    <property type="component" value="Chromosome 30"/>
</dbReference>
<comment type="caution">
    <text evidence="1">The sequence shown here is derived from an EMBL/GenBank/DDBJ whole genome shotgun (WGS) entry which is preliminary data.</text>
</comment>
<evidence type="ECO:0000313" key="2">
    <source>
        <dbReference type="Proteomes" id="UP001064048"/>
    </source>
</evidence>
<dbReference type="EMBL" id="CM046130">
    <property type="protein sequence ID" value="KAI8431389.1"/>
    <property type="molecule type" value="Genomic_DNA"/>
</dbReference>
<evidence type="ECO:0000313" key="1">
    <source>
        <dbReference type="EMBL" id="KAI8431389.1"/>
    </source>
</evidence>
<name>A0ACC0K4N4_CHOFU</name>
<proteinExistence type="predicted"/>
<keyword evidence="2" id="KW-1185">Reference proteome</keyword>
<protein>
    <submittedName>
        <fullName evidence="1">Uncharacterized protein</fullName>
    </submittedName>
</protein>